<accession>A0A819LUS2</accession>
<dbReference type="EMBL" id="CAJNOU010003053">
    <property type="protein sequence ID" value="CAF1367952.1"/>
    <property type="molecule type" value="Genomic_DNA"/>
</dbReference>
<proteinExistence type="predicted"/>
<dbReference type="PROSITE" id="PS51996">
    <property type="entry name" value="TR_MART"/>
    <property type="match status" value="1"/>
</dbReference>
<dbReference type="Gene3D" id="3.90.176.10">
    <property type="entry name" value="Toxin ADP-ribosyltransferase, Chain A, domain 1"/>
    <property type="match status" value="1"/>
</dbReference>
<protein>
    <submittedName>
        <fullName evidence="2">Uncharacterized protein</fullName>
    </submittedName>
</protein>
<gene>
    <name evidence="2" type="ORF">FNK824_LOCUS24094</name>
    <name evidence="3" type="ORF">OTI717_LOCUS29467</name>
    <name evidence="1" type="ORF">SEV965_LOCUS29734</name>
</gene>
<name>A0A819LUS2_9BILA</name>
<dbReference type="EMBL" id="CAJOBE010005271">
    <property type="protein sequence ID" value="CAF3966654.1"/>
    <property type="molecule type" value="Genomic_DNA"/>
</dbReference>
<comment type="caution">
    <text evidence="2">The sequence shown here is derived from an EMBL/GenBank/DDBJ whole genome shotgun (WGS) entry which is preliminary data.</text>
</comment>
<organism evidence="2 4">
    <name type="scientific">Rotaria sordida</name>
    <dbReference type="NCBI Taxonomy" id="392033"/>
    <lineage>
        <taxon>Eukaryota</taxon>
        <taxon>Metazoa</taxon>
        <taxon>Spiralia</taxon>
        <taxon>Gnathifera</taxon>
        <taxon>Rotifera</taxon>
        <taxon>Eurotatoria</taxon>
        <taxon>Bdelloidea</taxon>
        <taxon>Philodinida</taxon>
        <taxon>Philodinidae</taxon>
        <taxon>Rotaria</taxon>
    </lineage>
</organism>
<evidence type="ECO:0000313" key="4">
    <source>
        <dbReference type="Proteomes" id="UP000663874"/>
    </source>
</evidence>
<sequence>LVNEAFRKRNIELIYKFRYFFILAYKELKKLARQRQIRRDHPKVYRAQNISREELTDLQDNVGHLISVNSIFSTSHDEEVVRLFKSESELGVLFEITVSNTSDNIFHPFADIVELSHIRDEEETLFFAGAIFRIDSVREESDLTWIVNLTLCNESVEQIERVIDGVKEQLDTITCCQGLLMLKEAVDILERYPLK</sequence>
<dbReference type="Proteomes" id="UP000663823">
    <property type="component" value="Unassembled WGS sequence"/>
</dbReference>
<dbReference type="EMBL" id="CAJOAX010007436">
    <property type="protein sequence ID" value="CAF4009543.1"/>
    <property type="molecule type" value="Genomic_DNA"/>
</dbReference>
<dbReference type="AlphaFoldDB" id="A0A819LUS2"/>
<evidence type="ECO:0000313" key="1">
    <source>
        <dbReference type="EMBL" id="CAF1367952.1"/>
    </source>
</evidence>
<evidence type="ECO:0000313" key="2">
    <source>
        <dbReference type="EMBL" id="CAF3966654.1"/>
    </source>
</evidence>
<reference evidence="2" key="1">
    <citation type="submission" date="2021-02" db="EMBL/GenBank/DDBJ databases">
        <authorList>
            <person name="Nowell W R."/>
        </authorList>
    </citation>
    <scope>NUCLEOTIDE SEQUENCE</scope>
</reference>
<evidence type="ECO:0000313" key="3">
    <source>
        <dbReference type="EMBL" id="CAF4009543.1"/>
    </source>
</evidence>
<dbReference type="Proteomes" id="UP000663874">
    <property type="component" value="Unassembled WGS sequence"/>
</dbReference>
<dbReference type="Proteomes" id="UP000663889">
    <property type="component" value="Unassembled WGS sequence"/>
</dbReference>
<dbReference type="SUPFAM" id="SSF56399">
    <property type="entry name" value="ADP-ribosylation"/>
    <property type="match status" value="1"/>
</dbReference>
<feature type="non-terminal residue" evidence="2">
    <location>
        <position position="1"/>
    </location>
</feature>